<evidence type="ECO:0000313" key="3">
    <source>
        <dbReference type="Proteomes" id="UP001465976"/>
    </source>
</evidence>
<evidence type="ECO:0000259" key="1">
    <source>
        <dbReference type="Pfam" id="PF12937"/>
    </source>
</evidence>
<evidence type="ECO:0000313" key="2">
    <source>
        <dbReference type="EMBL" id="KAL0566807.1"/>
    </source>
</evidence>
<sequence length="206" mass="22902">MAKSDILSELHSIDPIVLSPTARSEITQFLHDAEVYLARASSLLSPIRRIPTELLSKIFAFAGEEGEEMNTFGVYRTQESVALRISAVCHRWRVVALDTPELWTSFAVSLEGRFAAPVRPLLDRSSEKPLSLVIVGAQSGYLDLGLLQSIVDHTSQWQSVDYEDLATSDSWDALDVIKQSSAIPLLRSIVCYPEVPAVEDMDRLKE</sequence>
<feature type="non-terminal residue" evidence="2">
    <location>
        <position position="206"/>
    </location>
</feature>
<dbReference type="Pfam" id="PF12937">
    <property type="entry name" value="F-box-like"/>
    <property type="match status" value="1"/>
</dbReference>
<name>A0ABR3EV68_9AGAR</name>
<feature type="domain" description="F-box" evidence="1">
    <location>
        <begin position="48"/>
        <end position="106"/>
    </location>
</feature>
<dbReference type="EMBL" id="JBAHYK010001768">
    <property type="protein sequence ID" value="KAL0566807.1"/>
    <property type="molecule type" value="Genomic_DNA"/>
</dbReference>
<proteinExistence type="predicted"/>
<dbReference type="Proteomes" id="UP001465976">
    <property type="component" value="Unassembled WGS sequence"/>
</dbReference>
<accession>A0ABR3EV68</accession>
<reference evidence="2 3" key="1">
    <citation type="submission" date="2024-02" db="EMBL/GenBank/DDBJ databases">
        <title>A draft genome for the cacao thread blight pathogen Marasmius crinis-equi.</title>
        <authorList>
            <person name="Cohen S.P."/>
            <person name="Baruah I.K."/>
            <person name="Amoako-Attah I."/>
            <person name="Bukari Y."/>
            <person name="Meinhardt L.W."/>
            <person name="Bailey B.A."/>
        </authorList>
    </citation>
    <scope>NUCLEOTIDE SEQUENCE [LARGE SCALE GENOMIC DNA]</scope>
    <source>
        <strain evidence="2 3">GH-76</strain>
    </source>
</reference>
<comment type="caution">
    <text evidence="2">The sequence shown here is derived from an EMBL/GenBank/DDBJ whole genome shotgun (WGS) entry which is preliminary data.</text>
</comment>
<protein>
    <recommendedName>
        <fullName evidence="1">F-box domain-containing protein</fullName>
    </recommendedName>
</protein>
<organism evidence="2 3">
    <name type="scientific">Marasmius crinis-equi</name>
    <dbReference type="NCBI Taxonomy" id="585013"/>
    <lineage>
        <taxon>Eukaryota</taxon>
        <taxon>Fungi</taxon>
        <taxon>Dikarya</taxon>
        <taxon>Basidiomycota</taxon>
        <taxon>Agaricomycotina</taxon>
        <taxon>Agaricomycetes</taxon>
        <taxon>Agaricomycetidae</taxon>
        <taxon>Agaricales</taxon>
        <taxon>Marasmiineae</taxon>
        <taxon>Marasmiaceae</taxon>
        <taxon>Marasmius</taxon>
    </lineage>
</organism>
<dbReference type="Gene3D" id="1.20.1280.50">
    <property type="match status" value="1"/>
</dbReference>
<dbReference type="InterPro" id="IPR036047">
    <property type="entry name" value="F-box-like_dom_sf"/>
</dbReference>
<gene>
    <name evidence="2" type="ORF">V5O48_015196</name>
</gene>
<dbReference type="InterPro" id="IPR001810">
    <property type="entry name" value="F-box_dom"/>
</dbReference>
<keyword evidence="3" id="KW-1185">Reference proteome</keyword>
<dbReference type="SUPFAM" id="SSF81383">
    <property type="entry name" value="F-box domain"/>
    <property type="match status" value="1"/>
</dbReference>